<dbReference type="PROSITE" id="PS51299">
    <property type="entry name" value="HTH_APSES"/>
    <property type="match status" value="1"/>
</dbReference>
<keyword evidence="8" id="KW-1185">Reference proteome</keyword>
<dbReference type="FunFam" id="1.25.40.20:FF:000238">
    <property type="entry name" value="Unplaced genomic scaffold supercont1.20, whole genome shotgun sequence"/>
    <property type="match status" value="1"/>
</dbReference>
<keyword evidence="2 3" id="KW-0040">ANK repeat</keyword>
<dbReference type="GO" id="GO:0033309">
    <property type="term" value="C:SBF transcription complex"/>
    <property type="evidence" value="ECO:0007669"/>
    <property type="project" value="TreeGrafter"/>
</dbReference>
<proteinExistence type="predicted"/>
<dbReference type="Gene3D" id="3.10.260.10">
    <property type="entry name" value="Transcription regulator HTH, APSES-type DNA-binding domain"/>
    <property type="match status" value="1"/>
</dbReference>
<organism evidence="7 8">
    <name type="scientific">Amanita thiersii Skay4041</name>
    <dbReference type="NCBI Taxonomy" id="703135"/>
    <lineage>
        <taxon>Eukaryota</taxon>
        <taxon>Fungi</taxon>
        <taxon>Dikarya</taxon>
        <taxon>Basidiomycota</taxon>
        <taxon>Agaricomycotina</taxon>
        <taxon>Agaricomycetes</taxon>
        <taxon>Agaricomycetidae</taxon>
        <taxon>Agaricales</taxon>
        <taxon>Pluteineae</taxon>
        <taxon>Amanitaceae</taxon>
        <taxon>Amanita</taxon>
    </lineage>
</organism>
<dbReference type="PROSITE" id="PS50088">
    <property type="entry name" value="ANK_REPEAT"/>
    <property type="match status" value="2"/>
</dbReference>
<feature type="repeat" description="ANK" evidence="3">
    <location>
        <begin position="278"/>
        <end position="310"/>
    </location>
</feature>
<dbReference type="Pfam" id="PF00023">
    <property type="entry name" value="Ank"/>
    <property type="match status" value="1"/>
</dbReference>
<feature type="domain" description="HTH APSES-type" evidence="6">
    <location>
        <begin position="6"/>
        <end position="112"/>
    </location>
</feature>
<dbReference type="PANTHER" id="PTHR43828:SF15">
    <property type="entry name" value="TRANSCRIPTION FACTOR MBP1"/>
    <property type="match status" value="1"/>
</dbReference>
<dbReference type="GO" id="GO:0001228">
    <property type="term" value="F:DNA-binding transcription activator activity, RNA polymerase II-specific"/>
    <property type="evidence" value="ECO:0007669"/>
    <property type="project" value="UniProtKB-ARBA"/>
</dbReference>
<dbReference type="SUPFAM" id="SSF54616">
    <property type="entry name" value="DNA-binding domain of Mlu1-box binding protein MBP1"/>
    <property type="match status" value="1"/>
</dbReference>
<dbReference type="FunFam" id="3.10.260.10:FF:000001">
    <property type="entry name" value="APSES transcription factor (MbpA)"/>
    <property type="match status" value="1"/>
</dbReference>
<accession>A0A2A9NW78</accession>
<feature type="repeat" description="ANK" evidence="3">
    <location>
        <begin position="397"/>
        <end position="429"/>
    </location>
</feature>
<evidence type="ECO:0000256" key="4">
    <source>
        <dbReference type="SAM" id="Coils"/>
    </source>
</evidence>
<dbReference type="Proteomes" id="UP000242287">
    <property type="component" value="Unassembled WGS sequence"/>
</dbReference>
<dbReference type="InterPro" id="IPR036770">
    <property type="entry name" value="Ankyrin_rpt-contain_sf"/>
</dbReference>
<protein>
    <recommendedName>
        <fullName evidence="6">HTH APSES-type domain-containing protein</fullName>
    </recommendedName>
</protein>
<feature type="compositionally biased region" description="Basic and acidic residues" evidence="5">
    <location>
        <begin position="154"/>
        <end position="163"/>
    </location>
</feature>
<dbReference type="STRING" id="703135.A0A2A9NW78"/>
<gene>
    <name evidence="7" type="ORF">AMATHDRAFT_139534</name>
</gene>
<evidence type="ECO:0000259" key="6">
    <source>
        <dbReference type="PROSITE" id="PS51299"/>
    </source>
</evidence>
<feature type="region of interest" description="Disordered" evidence="5">
    <location>
        <begin position="119"/>
        <end position="227"/>
    </location>
</feature>
<dbReference type="Pfam" id="PF12796">
    <property type="entry name" value="Ank_2"/>
    <property type="match status" value="1"/>
</dbReference>
<evidence type="ECO:0000256" key="2">
    <source>
        <dbReference type="ARBA" id="ARBA00023043"/>
    </source>
</evidence>
<evidence type="ECO:0000256" key="1">
    <source>
        <dbReference type="ARBA" id="ARBA00022737"/>
    </source>
</evidence>
<feature type="compositionally biased region" description="Low complexity" evidence="5">
    <location>
        <begin position="172"/>
        <end position="189"/>
    </location>
</feature>
<evidence type="ECO:0000256" key="3">
    <source>
        <dbReference type="PROSITE-ProRule" id="PRU00023"/>
    </source>
</evidence>
<dbReference type="GO" id="GO:0030907">
    <property type="term" value="C:MBF transcription complex"/>
    <property type="evidence" value="ECO:0007669"/>
    <property type="project" value="TreeGrafter"/>
</dbReference>
<dbReference type="SUPFAM" id="SSF48403">
    <property type="entry name" value="Ankyrin repeat"/>
    <property type="match status" value="1"/>
</dbReference>
<dbReference type="Gene3D" id="1.25.40.20">
    <property type="entry name" value="Ankyrin repeat-containing domain"/>
    <property type="match status" value="1"/>
</dbReference>
<reference evidence="7 8" key="1">
    <citation type="submission" date="2014-02" db="EMBL/GenBank/DDBJ databases">
        <title>Transposable element dynamics among asymbiotic and ectomycorrhizal Amanita fungi.</title>
        <authorList>
            <consortium name="DOE Joint Genome Institute"/>
            <person name="Hess J."/>
            <person name="Skrede I."/>
            <person name="Wolfe B."/>
            <person name="LaButti K."/>
            <person name="Ohm R.A."/>
            <person name="Grigoriev I.V."/>
            <person name="Pringle A."/>
        </authorList>
    </citation>
    <scope>NUCLEOTIDE SEQUENCE [LARGE SCALE GENOMIC DNA]</scope>
    <source>
        <strain evidence="7 8">SKay4041</strain>
    </source>
</reference>
<feature type="coiled-coil region" evidence="4">
    <location>
        <begin position="519"/>
        <end position="577"/>
    </location>
</feature>
<keyword evidence="1" id="KW-0677">Repeat</keyword>
<dbReference type="SMART" id="SM01252">
    <property type="entry name" value="KilA-N"/>
    <property type="match status" value="1"/>
</dbReference>
<dbReference type="InterPro" id="IPR002110">
    <property type="entry name" value="Ankyrin_rpt"/>
</dbReference>
<sequence length="735" mass="81962">MPDAQIFKATYSGIPVYEMMCKGVAVMRRRADSWLNATQILKVAGFDKPQRTRVLEREVQKGEHEKVQGGYGKYQGTWIPLERGLNLAKQYNCEHLLRPIIEFQPAAKSPPLAPKHIVTTTVTRPTRRGHAVEPPTSVSTINTRSSRRQTQDVSGHESDHDTLSARASENGSMTPSPSEASSSSRTPSPINSPPASFNGLDDTFRQTSSGRRSRHRRSTEERFEEMPDQGVAAMEVVNDPRTYGDQILEYFISDTNQIPPILISPPADFDPNMAIDDDGHTALHWACAMGRIRVVKLLLTAGADIFKVNKSGQTALMRSVMFANNYDVRKFPELYELLHRSTLNIDNFNRTVFHHIVDVAMSKGKTHAARYYMETVLNRLSDYPKELADVINFQDEDGETALTMAARCRSKRLVKLLIDHGADPKIMNVDGKNAEDYILEDERFRSSPVPHSRAASMSFRNAQAAYPPLNAPSNYSFAPANGDRPPLHHSTAAQRASTRCVNDMATLLDSLAASFDQELKDKERDTNQAHALLANIQAEILESQRTVGQLKAQVEGLSQAEQSLEVLERELLTKMGRRYRLGWEKWVKDEEVREKIIRDAGDGNLVIPSEPIVEQEESSTKRKTSSADISDLQELHADIPTDPNELKRACEALREEIVHHRKRRKLVFEELVTFQAEAGTSGKMSEYRRLIGAGCGGVPPSEVDHVLGMLLETLESEEPSSSSAGWSGPKAVSVG</sequence>
<dbReference type="InterPro" id="IPR018004">
    <property type="entry name" value="KilA/APSES_HTH"/>
</dbReference>
<dbReference type="OrthoDB" id="6718656at2759"/>
<dbReference type="EMBL" id="KZ301978">
    <property type="protein sequence ID" value="PFH52591.1"/>
    <property type="molecule type" value="Genomic_DNA"/>
</dbReference>
<feature type="region of interest" description="Disordered" evidence="5">
    <location>
        <begin position="716"/>
        <end position="735"/>
    </location>
</feature>
<evidence type="ECO:0000256" key="5">
    <source>
        <dbReference type="SAM" id="MobiDB-lite"/>
    </source>
</evidence>
<dbReference type="PRINTS" id="PR01415">
    <property type="entry name" value="ANKYRIN"/>
</dbReference>
<dbReference type="Pfam" id="PF04383">
    <property type="entry name" value="KilA-N"/>
    <property type="match status" value="1"/>
</dbReference>
<dbReference type="AlphaFoldDB" id="A0A2A9NW78"/>
<dbReference type="PANTHER" id="PTHR43828">
    <property type="entry name" value="ASPARAGINASE"/>
    <property type="match status" value="1"/>
</dbReference>
<dbReference type="PROSITE" id="PS50297">
    <property type="entry name" value="ANK_REP_REGION"/>
    <property type="match status" value="2"/>
</dbReference>
<dbReference type="InterPro" id="IPR003163">
    <property type="entry name" value="Tscrpt_reg_HTH_APSES-type"/>
</dbReference>
<dbReference type="InterPro" id="IPR036887">
    <property type="entry name" value="HTH_APSES_sf"/>
</dbReference>
<dbReference type="GO" id="GO:0003677">
    <property type="term" value="F:DNA binding"/>
    <property type="evidence" value="ECO:0007669"/>
    <property type="project" value="InterPro"/>
</dbReference>
<dbReference type="InterPro" id="IPR051642">
    <property type="entry name" value="SWI6-like"/>
</dbReference>
<keyword evidence="4" id="KW-0175">Coiled coil</keyword>
<evidence type="ECO:0000313" key="8">
    <source>
        <dbReference type="Proteomes" id="UP000242287"/>
    </source>
</evidence>
<name>A0A2A9NW78_9AGAR</name>
<evidence type="ECO:0000313" key="7">
    <source>
        <dbReference type="EMBL" id="PFH52591.1"/>
    </source>
</evidence>
<dbReference type="SMART" id="SM00248">
    <property type="entry name" value="ANK"/>
    <property type="match status" value="3"/>
</dbReference>
<feature type="region of interest" description="Disordered" evidence="5">
    <location>
        <begin position="612"/>
        <end position="635"/>
    </location>
</feature>